<dbReference type="RefSeq" id="YP_010218569.1">
    <property type="nucleotide sequence ID" value="NC_058917.1"/>
</dbReference>
<feature type="region of interest" description="Disordered" evidence="1">
    <location>
        <begin position="37"/>
        <end position="62"/>
    </location>
</feature>
<organism evidence="2">
    <name type="scientific">Morchella brunnea</name>
    <dbReference type="NCBI Taxonomy" id="1174671"/>
    <lineage>
        <taxon>Eukaryota</taxon>
        <taxon>Fungi</taxon>
        <taxon>Dikarya</taxon>
        <taxon>Ascomycota</taxon>
        <taxon>Pezizomycotina</taxon>
        <taxon>Pezizomycetes</taxon>
        <taxon>Pezizales</taxon>
        <taxon>Morchellaceae</taxon>
        <taxon>Morchella</taxon>
    </lineage>
</organism>
<protein>
    <submittedName>
        <fullName evidence="2">Uncharacterized protein</fullName>
    </submittedName>
</protein>
<proteinExistence type="predicted"/>
<gene>
    <name evidence="2" type="primary">orf102B</name>
</gene>
<dbReference type="EMBL" id="MW538937">
    <property type="protein sequence ID" value="UBU98418.1"/>
    <property type="molecule type" value="Genomic_DNA"/>
</dbReference>
<evidence type="ECO:0000313" key="2">
    <source>
        <dbReference type="EMBL" id="UBU98418.1"/>
    </source>
</evidence>
<sequence length="102" mass="11215">MNHPPPEPLWPSPLRRSVLAGDWKFQFQLLWKQGLHAPSSRTHACTRSQERPGSYGAGGDGSGWGGGRLWGTLSGHFFFTSKKRISMAAPSSYTSLSRSVLD</sequence>
<keyword evidence="2" id="KW-0496">Mitochondrion</keyword>
<dbReference type="AlphaFoldDB" id="A0A8K1MGD5"/>
<name>A0A8K1MGD5_9PEZI</name>
<evidence type="ECO:0000256" key="1">
    <source>
        <dbReference type="SAM" id="MobiDB-lite"/>
    </source>
</evidence>
<reference evidence="2" key="1">
    <citation type="submission" date="2021-01" db="EMBL/GenBank/DDBJ databases">
        <authorList>
            <person name="Sun H.-H."/>
            <person name="Zhang S."/>
            <person name="Zhang Y.-J."/>
        </authorList>
    </citation>
    <scope>NUCLEOTIDE SEQUENCE</scope>
    <source>
        <strain evidence="2">CMM1</strain>
    </source>
</reference>
<accession>A0A8K1MGD5</accession>
<dbReference type="GeneID" id="68665268"/>
<geneLocation type="mitochondrion" evidence="2"/>